<keyword evidence="1" id="KW-0472">Membrane</keyword>
<gene>
    <name evidence="2" type="ORF">ZOSMA_87G00630</name>
</gene>
<keyword evidence="1" id="KW-0812">Transmembrane</keyword>
<keyword evidence="3" id="KW-1185">Reference proteome</keyword>
<comment type="caution">
    <text evidence="2">The sequence shown here is derived from an EMBL/GenBank/DDBJ whole genome shotgun (WGS) entry which is preliminary data.</text>
</comment>
<dbReference type="EMBL" id="LFYR01002091">
    <property type="protein sequence ID" value="KMZ57317.1"/>
    <property type="molecule type" value="Genomic_DNA"/>
</dbReference>
<evidence type="ECO:0000313" key="2">
    <source>
        <dbReference type="EMBL" id="KMZ57317.1"/>
    </source>
</evidence>
<dbReference type="OMA" id="YLRNCEI"/>
<dbReference type="InterPro" id="IPR032818">
    <property type="entry name" value="DedA-like"/>
</dbReference>
<protein>
    <recommendedName>
        <fullName evidence="4">DedA family protein</fullName>
    </recommendedName>
</protein>
<feature type="transmembrane region" description="Helical" evidence="1">
    <location>
        <begin position="195"/>
        <end position="224"/>
    </location>
</feature>
<feature type="transmembrane region" description="Helical" evidence="1">
    <location>
        <begin position="126"/>
        <end position="147"/>
    </location>
</feature>
<feature type="transmembrane region" description="Helical" evidence="1">
    <location>
        <begin position="362"/>
        <end position="392"/>
    </location>
</feature>
<feature type="transmembrane region" description="Helical" evidence="1">
    <location>
        <begin position="333"/>
        <end position="356"/>
    </location>
</feature>
<keyword evidence="1" id="KW-1133">Transmembrane helix</keyword>
<dbReference type="Proteomes" id="UP000036987">
    <property type="component" value="Unassembled WGS sequence"/>
</dbReference>
<proteinExistence type="predicted"/>
<feature type="transmembrane region" description="Helical" evidence="1">
    <location>
        <begin position="244"/>
        <end position="268"/>
    </location>
</feature>
<dbReference type="OrthoDB" id="566028at2759"/>
<evidence type="ECO:0000256" key="1">
    <source>
        <dbReference type="SAM" id="Phobius"/>
    </source>
</evidence>
<dbReference type="PANTHER" id="PTHR30353">
    <property type="entry name" value="INNER MEMBRANE PROTEIN DEDA-RELATED"/>
    <property type="match status" value="1"/>
</dbReference>
<evidence type="ECO:0000313" key="3">
    <source>
        <dbReference type="Proteomes" id="UP000036987"/>
    </source>
</evidence>
<dbReference type="PANTHER" id="PTHR30353:SF0">
    <property type="entry name" value="TRANSMEMBRANE PROTEIN"/>
    <property type="match status" value="1"/>
</dbReference>
<sequence length="401" mass="43535">MMSSYHLPSLFSPASCLQRPYIGILRCRRSCPSPKIPILSISRSSIFSTGEGGEGSCSVLRFKRDISDTCVLFRGRSDFLSNSVGIVVRGVGGGGASENGISPTDENDFVEIDQLKTTKKSSGVSLLTKLFILLGIAATLTVISSVMNTPNPGTSSKFPIIVQSLSHPLPPTNAVGFSFTLFGNNIILPEYTPGWVYFWLLMAAGCGLFVSEETLNVWIGISLARKLTLNGTWNSFAQSFSSNAPYIISTVLWVYWGICISDMMPFYLGKLFRSTKTSEDICSKLGVGKDKIVFITRLLKKYGNLIGFIERFSIGVRNPTAFMAGAWGISADCFFMGVCCGALFTLPFQLAIGVLLREHPVVALASVATVVGVWTVLPYIVAGSSALFFFLFSQVFKSVKH</sequence>
<evidence type="ECO:0008006" key="4">
    <source>
        <dbReference type="Google" id="ProtNLM"/>
    </source>
</evidence>
<name>A0A0K9NML2_ZOSMR</name>
<accession>A0A0K9NML2</accession>
<reference evidence="3" key="1">
    <citation type="journal article" date="2016" name="Nature">
        <title>The genome of the seagrass Zostera marina reveals angiosperm adaptation to the sea.</title>
        <authorList>
            <person name="Olsen J.L."/>
            <person name="Rouze P."/>
            <person name="Verhelst B."/>
            <person name="Lin Y.-C."/>
            <person name="Bayer T."/>
            <person name="Collen J."/>
            <person name="Dattolo E."/>
            <person name="De Paoli E."/>
            <person name="Dittami S."/>
            <person name="Maumus F."/>
            <person name="Michel G."/>
            <person name="Kersting A."/>
            <person name="Lauritano C."/>
            <person name="Lohaus R."/>
            <person name="Toepel M."/>
            <person name="Tonon T."/>
            <person name="Vanneste K."/>
            <person name="Amirebrahimi M."/>
            <person name="Brakel J."/>
            <person name="Bostroem C."/>
            <person name="Chovatia M."/>
            <person name="Grimwood J."/>
            <person name="Jenkins J.W."/>
            <person name="Jueterbock A."/>
            <person name="Mraz A."/>
            <person name="Stam W.T."/>
            <person name="Tice H."/>
            <person name="Bornberg-Bauer E."/>
            <person name="Green P.J."/>
            <person name="Pearson G.A."/>
            <person name="Procaccini G."/>
            <person name="Duarte C.M."/>
            <person name="Schmutz J."/>
            <person name="Reusch T.B.H."/>
            <person name="Van de Peer Y."/>
        </authorList>
    </citation>
    <scope>NUCLEOTIDE SEQUENCE [LARGE SCALE GENOMIC DNA]</scope>
    <source>
        <strain evidence="3">cv. Finnish</strain>
    </source>
</reference>
<feature type="transmembrane region" description="Helical" evidence="1">
    <location>
        <begin position="167"/>
        <end position="188"/>
    </location>
</feature>
<organism evidence="2 3">
    <name type="scientific">Zostera marina</name>
    <name type="common">Eelgrass</name>
    <dbReference type="NCBI Taxonomy" id="29655"/>
    <lineage>
        <taxon>Eukaryota</taxon>
        <taxon>Viridiplantae</taxon>
        <taxon>Streptophyta</taxon>
        <taxon>Embryophyta</taxon>
        <taxon>Tracheophyta</taxon>
        <taxon>Spermatophyta</taxon>
        <taxon>Magnoliopsida</taxon>
        <taxon>Liliopsida</taxon>
        <taxon>Zosteraceae</taxon>
        <taxon>Zostera</taxon>
    </lineage>
</organism>
<dbReference type="AlphaFoldDB" id="A0A0K9NML2"/>